<feature type="compositionally biased region" description="Polar residues" evidence="5">
    <location>
        <begin position="221"/>
        <end position="235"/>
    </location>
</feature>
<dbReference type="PaxDb" id="3827-XP_004506222.1"/>
<comment type="subcellular location">
    <subcellularLocation>
        <location evidence="1">Nucleus</location>
    </subcellularLocation>
</comment>
<dbReference type="KEGG" id="cam:101506222"/>
<evidence type="ECO:0000256" key="3">
    <source>
        <dbReference type="ARBA" id="ARBA00023163"/>
    </source>
</evidence>
<feature type="compositionally biased region" description="Polar residues" evidence="5">
    <location>
        <begin position="691"/>
        <end position="705"/>
    </location>
</feature>
<dbReference type="PROSITE" id="PS50888">
    <property type="entry name" value="BHLH"/>
    <property type="match status" value="1"/>
</dbReference>
<name>A0A1S2YL01_CICAR</name>
<dbReference type="OrthoDB" id="1883654at2759"/>
<reference evidence="8" key="2">
    <citation type="submission" date="2025-08" db="UniProtKB">
        <authorList>
            <consortium name="RefSeq"/>
        </authorList>
    </citation>
    <scope>IDENTIFICATION</scope>
    <source>
        <tissue evidence="8">Etiolated seedlings</tissue>
    </source>
</reference>
<feature type="domain" description="BHLH" evidence="6">
    <location>
        <begin position="720"/>
        <end position="769"/>
    </location>
</feature>
<dbReference type="AlphaFoldDB" id="A0A1S2YL01"/>
<dbReference type="GO" id="GO:0003700">
    <property type="term" value="F:DNA-binding transcription factor activity"/>
    <property type="evidence" value="ECO:0007669"/>
    <property type="project" value="InterPro"/>
</dbReference>
<dbReference type="InterPro" id="IPR025610">
    <property type="entry name" value="MYC/MYB_N"/>
</dbReference>
<evidence type="ECO:0000256" key="5">
    <source>
        <dbReference type="SAM" id="MobiDB-lite"/>
    </source>
</evidence>
<dbReference type="eggNOG" id="ENOG502QSGF">
    <property type="taxonomic scope" value="Eukaryota"/>
</dbReference>
<feature type="region of interest" description="Disordered" evidence="5">
    <location>
        <begin position="691"/>
        <end position="735"/>
    </location>
</feature>
<dbReference type="InterPro" id="IPR043561">
    <property type="entry name" value="LHW-like"/>
</dbReference>
<dbReference type="PANTHER" id="PTHR46196:SF4">
    <property type="entry name" value="TRANSCRIPTION FACTOR LHW"/>
    <property type="match status" value="1"/>
</dbReference>
<proteinExistence type="predicted"/>
<feature type="compositionally biased region" description="Basic and acidic residues" evidence="5">
    <location>
        <begin position="721"/>
        <end position="735"/>
    </location>
</feature>
<protein>
    <submittedName>
        <fullName evidence="8">Transcription factor LHW-like</fullName>
    </submittedName>
</protein>
<reference evidence="7" key="1">
    <citation type="journal article" date="2013" name="Nat. Biotechnol.">
        <title>Draft genome sequence of chickpea (Cicer arietinum) provides a resource for trait improvement.</title>
        <authorList>
            <person name="Varshney R.K."/>
            <person name="Song C."/>
            <person name="Saxena R.K."/>
            <person name="Azam S."/>
            <person name="Yu S."/>
            <person name="Sharpe A.G."/>
            <person name="Cannon S."/>
            <person name="Baek J."/>
            <person name="Rosen B.D."/>
            <person name="Tar'an B."/>
            <person name="Millan T."/>
            <person name="Zhang X."/>
            <person name="Ramsay L.D."/>
            <person name="Iwata A."/>
            <person name="Wang Y."/>
            <person name="Nelson W."/>
            <person name="Farmer A.D."/>
            <person name="Gaur P.M."/>
            <person name="Soderlund C."/>
            <person name="Penmetsa R.V."/>
            <person name="Xu C."/>
            <person name="Bharti A.K."/>
            <person name="He W."/>
            <person name="Winter P."/>
            <person name="Zhao S."/>
            <person name="Hane J.K."/>
            <person name="Carrasquilla-Garcia N."/>
            <person name="Condie J.A."/>
            <person name="Upadhyaya H.D."/>
            <person name="Luo M.C."/>
            <person name="Thudi M."/>
            <person name="Gowda C.L."/>
            <person name="Singh N.P."/>
            <person name="Lichtenzveig J."/>
            <person name="Gali K.K."/>
            <person name="Rubio J."/>
            <person name="Nadarajan N."/>
            <person name="Dolezel J."/>
            <person name="Bansal K.C."/>
            <person name="Xu X."/>
            <person name="Edwards D."/>
            <person name="Zhang G."/>
            <person name="Kahl G."/>
            <person name="Gil J."/>
            <person name="Singh K.B."/>
            <person name="Datta S.K."/>
            <person name="Jackson S.A."/>
            <person name="Wang J."/>
            <person name="Cook D.R."/>
        </authorList>
    </citation>
    <scope>NUCLEOTIDE SEQUENCE [LARGE SCALE GENOMIC DNA]</scope>
    <source>
        <strain evidence="7">cv. CDC Frontier</strain>
    </source>
</reference>
<dbReference type="InterPro" id="IPR011598">
    <property type="entry name" value="bHLH_dom"/>
</dbReference>
<evidence type="ECO:0000313" key="8">
    <source>
        <dbReference type="RefSeq" id="XP_004506222.1"/>
    </source>
</evidence>
<keyword evidence="4" id="KW-0539">Nucleus</keyword>
<keyword evidence="2" id="KW-0805">Transcription regulation</keyword>
<sequence>MGFLLKEALKTLCSQNQWCYAVFWKIGCNNSKLLIWEDCYYEPLPSPFLQQIGATSNFPYRDAEGCWFSTDSQLRIQEDDRVCSLINKMMVNNSVNVAGQGILGRAAFTGSHQWILLNNFIKDAYPPEVLTELQCQFSAGMQTVAVIPVLPHGVVQLGSFLPIMENIGFVNDVKSLIFQLGRVPGSLLSEDYSARISNERHVNDCVPVSFDPQVITSNCTPSVANGSNQPSNSSHGPIPISQPHFFQRGEINSYHGSILTPQSQSQNLNQIFNSLCQPKAQSATKTSFNAQRENTIVKAEAEVIPANLDSRFHRRSVSYNARSVPNELADSNVSNLNGFSHKHMEQQILSGIGIQSHGNHNMNPLSAVNMSQLKTDGGQIYYQNSDNTSLLGGIPICSGMSNNLLRTNMINCSVSNAPELSITDFSGSQKEGFGIQNANLINQSATYHMHLEGSDGKNLPVDLKHARDDLVSMDQRIDDMLQALTIPSSLHLKEHVPMNNRIPGFEHEEACTQLSSGDDDLFDVLGVDFKRNLLNGNWNELLLANESDANAEKLDKKAMCTNFPVVSHDNIYAVNEAISNNGIFSGTNTDHLLDAMISKTQSAAKQNSNEMSCRTTVTRISTKSVPSPACMQITGNHVVEGRFFDFPKTEVKTGAAETSSLRSGCSKDNAGNCSQSTSLYGSQISSWVENGSSNVKRENSVSTGYSKRPDEVCKSNRKRLKPGENPRPRPKDRQMIQDRVKELREIVPNGAKCSIDALLERTIKHMLFLQSVTKHADKLKQTGESKIVSKEGGLLLKDNFEGGATWAYEVGSQSMVCPIIVEDLNHPRQMLVEMLCEERGLFLEIADLVKGLGLNILKGVMEARNDKIWARFSVEANRDVTRMEIFMSLVRLLEQTSKGGGASSSNAVDNNMMVYHSIPQSTQIAATGRPSILQ</sequence>
<organism evidence="7 8">
    <name type="scientific">Cicer arietinum</name>
    <name type="common">Chickpea</name>
    <name type="synonym">Garbanzo</name>
    <dbReference type="NCBI Taxonomy" id="3827"/>
    <lineage>
        <taxon>Eukaryota</taxon>
        <taxon>Viridiplantae</taxon>
        <taxon>Streptophyta</taxon>
        <taxon>Embryophyta</taxon>
        <taxon>Tracheophyta</taxon>
        <taxon>Spermatophyta</taxon>
        <taxon>Magnoliopsida</taxon>
        <taxon>eudicotyledons</taxon>
        <taxon>Gunneridae</taxon>
        <taxon>Pentapetalae</taxon>
        <taxon>rosids</taxon>
        <taxon>fabids</taxon>
        <taxon>Fabales</taxon>
        <taxon>Fabaceae</taxon>
        <taxon>Papilionoideae</taxon>
        <taxon>50 kb inversion clade</taxon>
        <taxon>NPAAA clade</taxon>
        <taxon>Hologalegina</taxon>
        <taxon>IRL clade</taxon>
        <taxon>Cicereae</taxon>
        <taxon>Cicer</taxon>
    </lineage>
</organism>
<dbReference type="GO" id="GO:0005634">
    <property type="term" value="C:nucleus"/>
    <property type="evidence" value="ECO:0007669"/>
    <property type="project" value="UniProtKB-SubCell"/>
</dbReference>
<evidence type="ECO:0000256" key="2">
    <source>
        <dbReference type="ARBA" id="ARBA00023015"/>
    </source>
</evidence>
<dbReference type="RefSeq" id="XP_004506222.1">
    <property type="nucleotide sequence ID" value="XM_004506165.2"/>
</dbReference>
<dbReference type="STRING" id="3827.A0A1S2YL01"/>
<evidence type="ECO:0000256" key="1">
    <source>
        <dbReference type="ARBA" id="ARBA00004123"/>
    </source>
</evidence>
<dbReference type="GeneID" id="101506222"/>
<dbReference type="GO" id="GO:0046983">
    <property type="term" value="F:protein dimerization activity"/>
    <property type="evidence" value="ECO:0007669"/>
    <property type="project" value="InterPro"/>
</dbReference>
<accession>A0A1S2YL01</accession>
<feature type="region of interest" description="Disordered" evidence="5">
    <location>
        <begin position="221"/>
        <end position="242"/>
    </location>
</feature>
<evidence type="ECO:0000256" key="4">
    <source>
        <dbReference type="ARBA" id="ARBA00023242"/>
    </source>
</evidence>
<dbReference type="Proteomes" id="UP000087171">
    <property type="component" value="Chromosome Ca6"/>
</dbReference>
<gene>
    <name evidence="8" type="primary">LOC101506222</name>
</gene>
<evidence type="ECO:0000259" key="6">
    <source>
        <dbReference type="PROSITE" id="PS50888"/>
    </source>
</evidence>
<keyword evidence="3" id="KW-0804">Transcription</keyword>
<dbReference type="PANTHER" id="PTHR46196">
    <property type="entry name" value="TRANSCRIPTION FACTOR BHLH155-LIKE ISOFORM X1-RELATED"/>
    <property type="match status" value="1"/>
</dbReference>
<keyword evidence="7" id="KW-1185">Reference proteome</keyword>
<evidence type="ECO:0000313" key="7">
    <source>
        <dbReference type="Proteomes" id="UP000087171"/>
    </source>
</evidence>
<dbReference type="Pfam" id="PF14215">
    <property type="entry name" value="bHLH-MYC_N"/>
    <property type="match status" value="1"/>
</dbReference>
<dbReference type="CDD" id="cd18915">
    <property type="entry name" value="bHLH_AtLHW_like"/>
    <property type="match status" value="1"/>
</dbReference>
<dbReference type="Pfam" id="PF23176">
    <property type="entry name" value="bHLH_LHW"/>
    <property type="match status" value="1"/>
</dbReference>